<gene>
    <name evidence="2" type="ORF">BcabD6B2_44090</name>
</gene>
<keyword evidence="3" id="KW-1185">Reference proteome</keyword>
<accession>A0AAV4LY12</accession>
<dbReference type="Proteomes" id="UP001497744">
    <property type="component" value="Unassembled WGS sequence"/>
</dbReference>
<comment type="caution">
    <text evidence="2">The sequence shown here is derived from an EMBL/GenBank/DDBJ whole genome shotgun (WGS) entry which is preliminary data.</text>
</comment>
<protein>
    <submittedName>
        <fullName evidence="2">Variant erythrocyte surface antigen-1 family protein</fullName>
    </submittedName>
</protein>
<dbReference type="RefSeq" id="XP_067717043.1">
    <property type="nucleotide sequence ID" value="XM_067860942.1"/>
</dbReference>
<dbReference type="AlphaFoldDB" id="A0AAV4LY12"/>
<keyword evidence="1" id="KW-0472">Membrane</keyword>
<keyword evidence="1" id="KW-0812">Transmembrane</keyword>
<dbReference type="GeneID" id="94196455"/>
<dbReference type="EMBL" id="BPLF01000004">
    <property type="protein sequence ID" value="GIX64974.1"/>
    <property type="molecule type" value="Genomic_DNA"/>
</dbReference>
<feature type="transmembrane region" description="Helical" evidence="1">
    <location>
        <begin position="831"/>
        <end position="848"/>
    </location>
</feature>
<sequence length="887" mass="97425">MFLYSPLSTSLSDCPSNLKEAIDWILRVTGKDGQDSGGQNGTDALTKEVKKLLPEVKGADTGLNQDIDKVIQALDGSGDLIGKLAEGLQRFIGYEDNGGEKIGTDGIAVGKNGQKPWNSPSDANKGGYYLSYNPNESGCQWDTVKTTNTDVTTCAKIFLSIIPLIWSALSYLYWRCRVGGSWSHLNLNEGALSPFLLSMWLNPSRLQKDKQGSHVATKALQKFQEFSSANSEKSYAEFLNKLREEGSKKWKEPSSSTATTNNFLSGLYFLSQAYFQHKQSRRPKEASKAPSTIRQMLYFWAALPFTAQFGELETYISNHFKGLVPNNSPGGPDARHDHELKLQVADSGKKSGSNTLSAADLKEYILTTSLFSAATLGVIQNPSSGSSEPFLHDLFTNGMNLKFPSAPSLFNTLSNYAYAVQFQLRFLLFMCSNYAIKCGWHNCKFGSTIYPKGANGATAQSHICPGLKCQDAKCNHRKGSSDCNHNNYSDSAGCGSEANPSALQSFLTDRIQGMCRAHPGSTENHLATCSGPMCHVPMGFKSTDLRGSSQGGYLYIVLGAFCSGSISPLHQLCEKFGCLTKRVPRSLGDLFGFFYHLSGQIFPKGQEEPAGQWFKSLVEHTPFSSAIDRDRGKLLALAGTGHGSHNSYPKDLCSLHLQVKSNHRQCYQSNANCGPYLAPLTLSNGATFGKTPAYASTYLSWLIYLTDDLEMGLRKLLDEFRNIDCAMTGCVGKNKCSKNHAAQTHGNITECSCDSVVHCGGVLPMIYRLGFAYNSTGDLFGESKTNTKRTCTQFSKQLQSVISGDPLSKLLTSIDTFLYAIRWEFFSKLSAFWTIYICLILYTFFFLLDTLHFRSHLKLTASPIVQPLALLTSGTPLPITKLTYITQ</sequence>
<dbReference type="Pfam" id="PF12785">
    <property type="entry name" value="VESA1_N"/>
    <property type="match status" value="2"/>
</dbReference>
<proteinExistence type="predicted"/>
<dbReference type="InterPro" id="IPR024751">
    <property type="entry name" value="VESA1"/>
</dbReference>
<name>A0AAV4LY12_BABCB</name>
<evidence type="ECO:0000256" key="1">
    <source>
        <dbReference type="SAM" id="Phobius"/>
    </source>
</evidence>
<evidence type="ECO:0000313" key="3">
    <source>
        <dbReference type="Proteomes" id="UP001497744"/>
    </source>
</evidence>
<keyword evidence="1" id="KW-1133">Transmembrane helix</keyword>
<reference evidence="2 3" key="1">
    <citation type="submission" date="2021-06" db="EMBL/GenBank/DDBJ databases">
        <title>Genome sequence of Babesia caballi.</title>
        <authorList>
            <person name="Yamagishi J."/>
            <person name="Kidaka T."/>
            <person name="Ochi A."/>
        </authorList>
    </citation>
    <scope>NUCLEOTIDE SEQUENCE [LARGE SCALE GENOMIC DNA]</scope>
    <source>
        <strain evidence="2">USDA-D6B2</strain>
    </source>
</reference>
<organism evidence="2 3">
    <name type="scientific">Babesia caballi</name>
    <dbReference type="NCBI Taxonomy" id="5871"/>
    <lineage>
        <taxon>Eukaryota</taxon>
        <taxon>Sar</taxon>
        <taxon>Alveolata</taxon>
        <taxon>Apicomplexa</taxon>
        <taxon>Aconoidasida</taxon>
        <taxon>Piroplasmida</taxon>
        <taxon>Babesiidae</taxon>
        <taxon>Babesia</taxon>
    </lineage>
</organism>
<evidence type="ECO:0000313" key="2">
    <source>
        <dbReference type="EMBL" id="GIX64974.1"/>
    </source>
</evidence>